<feature type="region of interest" description="Disordered" evidence="1">
    <location>
        <begin position="1"/>
        <end position="45"/>
    </location>
</feature>
<evidence type="ECO:0000256" key="1">
    <source>
        <dbReference type="SAM" id="MobiDB-lite"/>
    </source>
</evidence>
<evidence type="ECO:0000313" key="3">
    <source>
        <dbReference type="Proteomes" id="UP000289437"/>
    </source>
</evidence>
<dbReference type="InterPro" id="IPR025961">
    <property type="entry name" value="Metal_resist"/>
</dbReference>
<gene>
    <name evidence="2" type="ORF">GRAN_2763</name>
</gene>
<reference evidence="3" key="2">
    <citation type="submission" date="2019-02" db="EMBL/GenBank/DDBJ databases">
        <title>Granulicella sibirica sp. nov., a psychrotolerant acidobacterium isolated from an organic soil layer in forested tundra, West Siberia.</title>
        <authorList>
            <person name="Oshkin I.Y."/>
            <person name="Kulichevskaya I.S."/>
            <person name="Rijpstra W.I.C."/>
            <person name="Sinninghe Damste J.S."/>
            <person name="Rakitin A.L."/>
            <person name="Ravin N.V."/>
            <person name="Dedysh S.N."/>
        </authorList>
    </citation>
    <scope>NUCLEOTIDE SEQUENCE [LARGE SCALE GENOMIC DNA]</scope>
    <source>
        <strain evidence="3">AF10</strain>
    </source>
</reference>
<dbReference type="Pfam" id="PF13801">
    <property type="entry name" value="Metal_resist"/>
    <property type="match status" value="1"/>
</dbReference>
<reference evidence="2 3" key="1">
    <citation type="submission" date="2018-11" db="EMBL/GenBank/DDBJ databases">
        <authorList>
            <person name="Mardanov A.V."/>
            <person name="Ravin N.V."/>
            <person name="Dedysh S.N."/>
        </authorList>
    </citation>
    <scope>NUCLEOTIDE SEQUENCE [LARGE SCALE GENOMIC DNA]</scope>
    <source>
        <strain evidence="2 3">AF10</strain>
    </source>
</reference>
<sequence>MGNDAPDNRTSPPPGGQPGGGPTSSTMRGGLQLGPPGRWWDDPQFAHSLGIDSNQQHRMDDVFGANKGTLVKLYKNLQHEESKLEKSTRGKNLDENEIFQQIDRVTQARGELEKANAHMLLQIRKEMTPQQAALLDEHRNAQ</sequence>
<comment type="caution">
    <text evidence="2">The sequence shown here is derived from an EMBL/GenBank/DDBJ whole genome shotgun (WGS) entry which is preliminary data.</text>
</comment>
<keyword evidence="3" id="KW-1185">Reference proteome</keyword>
<dbReference type="EMBL" id="RDSM01000002">
    <property type="protein sequence ID" value="RXH55906.1"/>
    <property type="molecule type" value="Genomic_DNA"/>
</dbReference>
<dbReference type="AlphaFoldDB" id="A0A4Q0T305"/>
<organism evidence="2 3">
    <name type="scientific">Granulicella sibirica</name>
    <dbReference type="NCBI Taxonomy" id="2479048"/>
    <lineage>
        <taxon>Bacteria</taxon>
        <taxon>Pseudomonadati</taxon>
        <taxon>Acidobacteriota</taxon>
        <taxon>Terriglobia</taxon>
        <taxon>Terriglobales</taxon>
        <taxon>Acidobacteriaceae</taxon>
        <taxon>Granulicella</taxon>
    </lineage>
</organism>
<accession>A0A4Q0T305</accession>
<proteinExistence type="predicted"/>
<dbReference type="Gene3D" id="1.20.120.1490">
    <property type="match status" value="1"/>
</dbReference>
<evidence type="ECO:0000313" key="2">
    <source>
        <dbReference type="EMBL" id="RXH55906.1"/>
    </source>
</evidence>
<dbReference type="Proteomes" id="UP000289437">
    <property type="component" value="Unassembled WGS sequence"/>
</dbReference>
<name>A0A4Q0T305_9BACT</name>
<protein>
    <submittedName>
        <fullName evidence="2">Uncharacterized protein</fullName>
    </submittedName>
</protein>